<keyword evidence="4 8" id="KW-0812">Transmembrane</keyword>
<comment type="caution">
    <text evidence="10">The sequence shown here is derived from an EMBL/GenBank/DDBJ whole genome shotgun (WGS) entry which is preliminary data.</text>
</comment>
<dbReference type="InterPro" id="IPR004713">
    <property type="entry name" value="CaH_exchang"/>
</dbReference>
<evidence type="ECO:0000259" key="9">
    <source>
        <dbReference type="Pfam" id="PF01699"/>
    </source>
</evidence>
<feature type="domain" description="Sodium/calcium exchanger membrane region" evidence="9">
    <location>
        <begin position="66"/>
        <end position="198"/>
    </location>
</feature>
<dbReference type="Pfam" id="PF01699">
    <property type="entry name" value="Na_Ca_ex"/>
    <property type="match status" value="1"/>
</dbReference>
<protein>
    <submittedName>
        <fullName evidence="10">Calcium/proton exchanger</fullName>
    </submittedName>
</protein>
<evidence type="ECO:0000256" key="4">
    <source>
        <dbReference type="ARBA" id="ARBA00022692"/>
    </source>
</evidence>
<keyword evidence="7 8" id="KW-0472">Membrane</keyword>
<feature type="transmembrane region" description="Helical" evidence="8">
    <location>
        <begin position="167"/>
        <end position="184"/>
    </location>
</feature>
<dbReference type="GO" id="GO:0012505">
    <property type="term" value="C:endomembrane system"/>
    <property type="evidence" value="ECO:0007669"/>
    <property type="project" value="UniProtKB-SubCell"/>
</dbReference>
<dbReference type="EMBL" id="PDNB01000051">
    <property type="protein sequence ID" value="PGH12961.1"/>
    <property type="molecule type" value="Genomic_DNA"/>
</dbReference>
<accession>A0A2B7XW19</accession>
<dbReference type="STRING" id="1447875.A0A2B7XW19"/>
<sequence>MDLEIGIHQDETLGSSNQPIGGGVENGGVETVVEPQPYSNPWRVTNTTARSVFSETGAVISSKASITLMVISRALIAINAELLVNSIHHMAKDGPINEAFIRLIILPVASNAAEHMTGMSVAAKNNMDLAIGVSVGSSIQMGLFITSFVVVVGWVLGKEMTLQFSDFETVTLMATVLVVGFLVLKWKEQLYERGVAVAASFLFPDSEHEVTGL</sequence>
<organism evidence="10 11">
    <name type="scientific">Helicocarpus griseus UAMH5409</name>
    <dbReference type="NCBI Taxonomy" id="1447875"/>
    <lineage>
        <taxon>Eukaryota</taxon>
        <taxon>Fungi</taxon>
        <taxon>Dikarya</taxon>
        <taxon>Ascomycota</taxon>
        <taxon>Pezizomycotina</taxon>
        <taxon>Eurotiomycetes</taxon>
        <taxon>Eurotiomycetidae</taxon>
        <taxon>Onygenales</taxon>
        <taxon>Ajellomycetaceae</taxon>
        <taxon>Helicocarpus</taxon>
    </lineage>
</organism>
<dbReference type="Proteomes" id="UP000223968">
    <property type="component" value="Unassembled WGS sequence"/>
</dbReference>
<dbReference type="PANTHER" id="PTHR31503:SF22">
    <property type="entry name" value="VACUOLAR CALCIUM ION TRANSPORTER"/>
    <property type="match status" value="1"/>
</dbReference>
<reference evidence="10 11" key="1">
    <citation type="submission" date="2017-10" db="EMBL/GenBank/DDBJ databases">
        <title>Comparative genomics in systemic dimorphic fungi from Ajellomycetaceae.</title>
        <authorList>
            <person name="Munoz J.F."/>
            <person name="Mcewen J.G."/>
            <person name="Clay O.K."/>
            <person name="Cuomo C.A."/>
        </authorList>
    </citation>
    <scope>NUCLEOTIDE SEQUENCE [LARGE SCALE GENOMIC DNA]</scope>
    <source>
        <strain evidence="10 11">UAMH5409</strain>
    </source>
</reference>
<keyword evidence="11" id="KW-1185">Reference proteome</keyword>
<comment type="similarity">
    <text evidence="2">Belongs to the Ca(2+):cation antiporter (CaCA) (TC 2.A.19) family.</text>
</comment>
<keyword evidence="6" id="KW-0406">Ion transport</keyword>
<evidence type="ECO:0000256" key="1">
    <source>
        <dbReference type="ARBA" id="ARBA00004127"/>
    </source>
</evidence>
<proteinExistence type="inferred from homology"/>
<keyword evidence="3" id="KW-0813">Transport</keyword>
<dbReference type="AlphaFoldDB" id="A0A2B7XW19"/>
<evidence type="ECO:0000256" key="6">
    <source>
        <dbReference type="ARBA" id="ARBA00023065"/>
    </source>
</evidence>
<name>A0A2B7XW19_9EURO</name>
<evidence type="ECO:0000256" key="2">
    <source>
        <dbReference type="ARBA" id="ARBA00008170"/>
    </source>
</evidence>
<dbReference type="InterPro" id="IPR004837">
    <property type="entry name" value="NaCa_Exmemb"/>
</dbReference>
<comment type="subcellular location">
    <subcellularLocation>
        <location evidence="1">Endomembrane system</location>
        <topology evidence="1">Multi-pass membrane protein</topology>
    </subcellularLocation>
</comment>
<dbReference type="InterPro" id="IPR044880">
    <property type="entry name" value="NCX_ion-bd_dom_sf"/>
</dbReference>
<dbReference type="GO" id="GO:0015369">
    <property type="term" value="F:calcium:proton antiporter activity"/>
    <property type="evidence" value="ECO:0007669"/>
    <property type="project" value="TreeGrafter"/>
</dbReference>
<evidence type="ECO:0000256" key="7">
    <source>
        <dbReference type="ARBA" id="ARBA00023136"/>
    </source>
</evidence>
<evidence type="ECO:0000313" key="11">
    <source>
        <dbReference type="Proteomes" id="UP000223968"/>
    </source>
</evidence>
<dbReference type="PANTHER" id="PTHR31503">
    <property type="entry name" value="VACUOLAR CALCIUM ION TRANSPORTER"/>
    <property type="match status" value="1"/>
</dbReference>
<dbReference type="OrthoDB" id="1699231at2759"/>
<evidence type="ECO:0000256" key="3">
    <source>
        <dbReference type="ARBA" id="ARBA00022448"/>
    </source>
</evidence>
<evidence type="ECO:0000256" key="5">
    <source>
        <dbReference type="ARBA" id="ARBA00022989"/>
    </source>
</evidence>
<gene>
    <name evidence="10" type="ORF">AJ79_03934</name>
</gene>
<evidence type="ECO:0000313" key="10">
    <source>
        <dbReference type="EMBL" id="PGH12961.1"/>
    </source>
</evidence>
<dbReference type="GO" id="GO:0000329">
    <property type="term" value="C:fungal-type vacuole membrane"/>
    <property type="evidence" value="ECO:0007669"/>
    <property type="project" value="TreeGrafter"/>
</dbReference>
<feature type="transmembrane region" description="Helical" evidence="8">
    <location>
        <begin position="129"/>
        <end position="155"/>
    </location>
</feature>
<dbReference type="Gene3D" id="1.20.1420.30">
    <property type="entry name" value="NCX, central ion-binding region"/>
    <property type="match status" value="1"/>
</dbReference>
<keyword evidence="5 8" id="KW-1133">Transmembrane helix</keyword>
<evidence type="ECO:0000256" key="8">
    <source>
        <dbReference type="SAM" id="Phobius"/>
    </source>
</evidence>
<dbReference type="GO" id="GO:0006874">
    <property type="term" value="P:intracellular calcium ion homeostasis"/>
    <property type="evidence" value="ECO:0007669"/>
    <property type="project" value="TreeGrafter"/>
</dbReference>